<name>E5XKS9_SEGRC</name>
<dbReference type="EMBL" id="ACZI02000003">
    <property type="protein sequence ID" value="EFV15042.2"/>
    <property type="molecule type" value="Genomic_DNA"/>
</dbReference>
<proteinExistence type="predicted"/>
<sequence>MMRSIASAFAIGVFSLFLDGGSPPSPTPARLAPKADAATCPVEFPEDSEPNPELLTPEIRDFVRDWFLALRNAEPLDEMLTFYSTDKPVISFFNPNDPSRHTACDRAGFQRLRDADVEHHINQSYDVVSLEVSGSAERPVVHVTIIWNADDAKTGEHYTYSDSQIWTLIPGGPHGFRIQSNIMTELHPV</sequence>
<protein>
    <recommendedName>
        <fullName evidence="3">SnoaL-like domain-containing protein</fullName>
    </recommendedName>
</protein>
<dbReference type="eggNOG" id="ENOG502ZW4G">
    <property type="taxonomic scope" value="Bacteria"/>
</dbReference>
<evidence type="ECO:0008006" key="3">
    <source>
        <dbReference type="Google" id="ProtNLM"/>
    </source>
</evidence>
<dbReference type="HOGENOM" id="CLU_1433564_0_0_11"/>
<dbReference type="STRING" id="679197.HMPREF9336_00098"/>
<gene>
    <name evidence="1" type="ORF">HMPREF9336_00098</name>
</gene>
<organism evidence="1 2">
    <name type="scientific">Segniliparus rugosus (strain ATCC BAA-974 / DSM 45345 / CCUG 50838 / CIP 108380 / JCM 13579 / CDC 945)</name>
    <dbReference type="NCBI Taxonomy" id="679197"/>
    <lineage>
        <taxon>Bacteria</taxon>
        <taxon>Bacillati</taxon>
        <taxon>Actinomycetota</taxon>
        <taxon>Actinomycetes</taxon>
        <taxon>Mycobacteriales</taxon>
        <taxon>Segniliparaceae</taxon>
        <taxon>Segniliparus</taxon>
    </lineage>
</organism>
<comment type="caution">
    <text evidence="1">The sequence shown here is derived from an EMBL/GenBank/DDBJ whole genome shotgun (WGS) entry which is preliminary data.</text>
</comment>
<dbReference type="AlphaFoldDB" id="E5XKS9"/>
<evidence type="ECO:0000313" key="2">
    <source>
        <dbReference type="Proteomes" id="UP000004816"/>
    </source>
</evidence>
<reference evidence="1 2" key="1">
    <citation type="journal article" date="2011" name="Stand. Genomic Sci.">
        <title>High quality draft genome sequence of Segniliparus rugosus CDC 945(T)= (ATCC BAA-974(T)).</title>
        <authorList>
            <person name="Earl A.M."/>
            <person name="Desjardins C.A."/>
            <person name="Fitzgerald M.G."/>
            <person name="Arachchi H.M."/>
            <person name="Zeng Q."/>
            <person name="Mehta T."/>
            <person name="Griggs A."/>
            <person name="Birren B.W."/>
            <person name="Toney N.C."/>
            <person name="Carr J."/>
            <person name="Posey J."/>
            <person name="Butler W.R."/>
        </authorList>
    </citation>
    <scope>NUCLEOTIDE SEQUENCE [LARGE SCALE GENOMIC DNA]</scope>
    <source>
        <strain evidence="2">ATCC BAA-974 / DSM 45345 / CCUG 50838 / CIP 108380 / JCM 13579 / CDC 945</strain>
    </source>
</reference>
<dbReference type="Proteomes" id="UP000004816">
    <property type="component" value="Unassembled WGS sequence"/>
</dbReference>
<evidence type="ECO:0000313" key="1">
    <source>
        <dbReference type="EMBL" id="EFV15042.2"/>
    </source>
</evidence>
<accession>E5XKS9</accession>
<keyword evidence="2" id="KW-1185">Reference proteome</keyword>